<comment type="caution">
    <text evidence="5">The sequence shown here is derived from an EMBL/GenBank/DDBJ whole genome shotgun (WGS) entry which is preliminary data.</text>
</comment>
<dbReference type="SUPFAM" id="SSF46894">
    <property type="entry name" value="C-terminal effector domain of the bipartite response regulators"/>
    <property type="match status" value="1"/>
</dbReference>
<dbReference type="Gene3D" id="1.10.10.10">
    <property type="entry name" value="Winged helix-like DNA-binding domain superfamily/Winged helix DNA-binding domain"/>
    <property type="match status" value="1"/>
</dbReference>
<keyword evidence="3" id="KW-0804">Transcription</keyword>
<dbReference type="AlphaFoldDB" id="A0A6L7GAV4"/>
<dbReference type="InterPro" id="IPR036693">
    <property type="entry name" value="TF_LuxR_autoind-bd_dom_sf"/>
</dbReference>
<organism evidence="5 6">
    <name type="scientific">Pseudooceanicola albus</name>
    <dbReference type="NCBI Taxonomy" id="2692189"/>
    <lineage>
        <taxon>Bacteria</taxon>
        <taxon>Pseudomonadati</taxon>
        <taxon>Pseudomonadota</taxon>
        <taxon>Alphaproteobacteria</taxon>
        <taxon>Rhodobacterales</taxon>
        <taxon>Paracoccaceae</taxon>
        <taxon>Pseudooceanicola</taxon>
    </lineage>
</organism>
<dbReference type="RefSeq" id="WP_160896840.1">
    <property type="nucleotide sequence ID" value="NZ_WUMU01000034.1"/>
</dbReference>
<gene>
    <name evidence="5" type="ORF">GR170_23050</name>
</gene>
<dbReference type="Proteomes" id="UP000477911">
    <property type="component" value="Unassembled WGS sequence"/>
</dbReference>
<evidence type="ECO:0000259" key="4">
    <source>
        <dbReference type="SMART" id="SM00421"/>
    </source>
</evidence>
<evidence type="ECO:0000313" key="6">
    <source>
        <dbReference type="Proteomes" id="UP000477911"/>
    </source>
</evidence>
<reference evidence="5 6" key="1">
    <citation type="submission" date="2019-12" db="EMBL/GenBank/DDBJ databases">
        <authorList>
            <person name="Li M."/>
        </authorList>
    </citation>
    <scope>NUCLEOTIDE SEQUENCE [LARGE SCALE GENOMIC DNA]</scope>
    <source>
        <strain evidence="5 6">GBMRC 2024</strain>
    </source>
</reference>
<dbReference type="GO" id="GO:0006355">
    <property type="term" value="P:regulation of DNA-templated transcription"/>
    <property type="evidence" value="ECO:0007669"/>
    <property type="project" value="InterPro"/>
</dbReference>
<dbReference type="SMART" id="SM00421">
    <property type="entry name" value="HTH_LUXR"/>
    <property type="match status" value="1"/>
</dbReference>
<evidence type="ECO:0000256" key="3">
    <source>
        <dbReference type="ARBA" id="ARBA00023163"/>
    </source>
</evidence>
<evidence type="ECO:0000256" key="1">
    <source>
        <dbReference type="ARBA" id="ARBA00023015"/>
    </source>
</evidence>
<protein>
    <recommendedName>
        <fullName evidence="4">HTH luxR-type domain-containing protein</fullName>
    </recommendedName>
</protein>
<proteinExistence type="predicted"/>
<evidence type="ECO:0000313" key="5">
    <source>
        <dbReference type="EMBL" id="MXN20717.1"/>
    </source>
</evidence>
<dbReference type="InterPro" id="IPR036388">
    <property type="entry name" value="WH-like_DNA-bd_sf"/>
</dbReference>
<dbReference type="InterPro" id="IPR016032">
    <property type="entry name" value="Sig_transdc_resp-reg_C-effctor"/>
</dbReference>
<dbReference type="InterPro" id="IPR005143">
    <property type="entry name" value="TF_LuxR_autoind-bd_dom"/>
</dbReference>
<dbReference type="InterPro" id="IPR000792">
    <property type="entry name" value="Tscrpt_reg_LuxR_C"/>
</dbReference>
<dbReference type="GO" id="GO:0003677">
    <property type="term" value="F:DNA binding"/>
    <property type="evidence" value="ECO:0007669"/>
    <property type="project" value="UniProtKB-KW"/>
</dbReference>
<sequence>MPILASASAMRRRFKDFSEWNATAMRLAPAGYYLSIHRRTFCSAEAAYSSLSAEWLRYYTDHMFALRDPLLHWGLINEGTSRWTNVDLSSILQEAYTDRVVEKARDCGMTFGAVSFLRSDVASPIKSCLIVARNDRELTGTELEETDALLHRIVASVPLQSGLSKGEIELLRLLARGMTQAEASQALGLSSPATKKRLERARASLGARTTTNAVALAMERGILQI</sequence>
<evidence type="ECO:0000256" key="2">
    <source>
        <dbReference type="ARBA" id="ARBA00023125"/>
    </source>
</evidence>
<keyword evidence="6" id="KW-1185">Reference proteome</keyword>
<dbReference type="Gene3D" id="3.30.450.80">
    <property type="entry name" value="Transcription factor LuxR-like, autoinducer-binding domain"/>
    <property type="match status" value="1"/>
</dbReference>
<accession>A0A6L7GAV4</accession>
<keyword evidence="1" id="KW-0805">Transcription regulation</keyword>
<dbReference type="SUPFAM" id="SSF75516">
    <property type="entry name" value="Pheromone-binding domain of LuxR-like quorum-sensing transcription factors"/>
    <property type="match status" value="1"/>
</dbReference>
<name>A0A6L7GAV4_9RHOB</name>
<feature type="domain" description="HTH luxR-type" evidence="4">
    <location>
        <begin position="160"/>
        <end position="217"/>
    </location>
</feature>
<dbReference type="Pfam" id="PF03472">
    <property type="entry name" value="Autoind_bind"/>
    <property type="match status" value="1"/>
</dbReference>
<dbReference type="EMBL" id="WUMU01000034">
    <property type="protein sequence ID" value="MXN20717.1"/>
    <property type="molecule type" value="Genomic_DNA"/>
</dbReference>
<keyword evidence="2" id="KW-0238">DNA-binding</keyword>